<keyword evidence="2 7" id="KW-0677">Repeat</keyword>
<dbReference type="Pfam" id="PF09312">
    <property type="entry name" value="SurA_N"/>
    <property type="match status" value="1"/>
</dbReference>
<dbReference type="GO" id="GO:0051082">
    <property type="term" value="F:unfolded protein binding"/>
    <property type="evidence" value="ECO:0007669"/>
    <property type="project" value="UniProtKB-UniRule"/>
</dbReference>
<evidence type="ECO:0000259" key="8">
    <source>
        <dbReference type="PROSITE" id="PS50198"/>
    </source>
</evidence>
<evidence type="ECO:0000256" key="6">
    <source>
        <dbReference type="ARBA" id="ARBA00023235"/>
    </source>
</evidence>
<name>A0A2A4MR12_9GAMM</name>
<dbReference type="PANTHER" id="PTHR47637:SF1">
    <property type="entry name" value="CHAPERONE SURA"/>
    <property type="match status" value="1"/>
</dbReference>
<dbReference type="SUPFAM" id="SSF109998">
    <property type="entry name" value="Triger factor/SurA peptide-binding domain-like"/>
    <property type="match status" value="1"/>
</dbReference>
<accession>A0A2A4MR12</accession>
<dbReference type="Gene3D" id="3.10.50.40">
    <property type="match status" value="2"/>
</dbReference>
<dbReference type="InterPro" id="IPR046357">
    <property type="entry name" value="PPIase_dom_sf"/>
</dbReference>
<dbReference type="InterPro" id="IPR050280">
    <property type="entry name" value="OMP_Chaperone_SurA"/>
</dbReference>
<gene>
    <name evidence="7" type="primary">surA</name>
    <name evidence="9" type="ORF">COC19_03315</name>
</gene>
<dbReference type="GO" id="GO:0050821">
    <property type="term" value="P:protein stabilization"/>
    <property type="evidence" value="ECO:0007669"/>
    <property type="project" value="InterPro"/>
</dbReference>
<dbReference type="GO" id="GO:0003755">
    <property type="term" value="F:peptidyl-prolyl cis-trans isomerase activity"/>
    <property type="evidence" value="ECO:0007669"/>
    <property type="project" value="UniProtKB-UniRule"/>
</dbReference>
<keyword evidence="5 7" id="KW-0143">Chaperone</keyword>
<dbReference type="InterPro" id="IPR015391">
    <property type="entry name" value="SurA_N"/>
</dbReference>
<comment type="function">
    <text evidence="7">Chaperone involved in the correct folding and assembly of outer membrane proteins. Recognizes specific patterns of aromatic residues and the orientation of their side chains, which are found more frequently in integral outer membrane proteins. May act in both early periplasmic and late outer membrane-associated steps of protein maturation.</text>
</comment>
<evidence type="ECO:0000313" key="9">
    <source>
        <dbReference type="EMBL" id="PCH62154.1"/>
    </source>
</evidence>
<comment type="catalytic activity">
    <reaction evidence="7">
        <text>[protein]-peptidylproline (omega=180) = [protein]-peptidylproline (omega=0)</text>
        <dbReference type="Rhea" id="RHEA:16237"/>
        <dbReference type="Rhea" id="RHEA-COMP:10747"/>
        <dbReference type="Rhea" id="RHEA-COMP:10748"/>
        <dbReference type="ChEBI" id="CHEBI:83833"/>
        <dbReference type="ChEBI" id="CHEBI:83834"/>
        <dbReference type="EC" id="5.2.1.8"/>
    </reaction>
</comment>
<dbReference type="InterPro" id="IPR000297">
    <property type="entry name" value="PPIase_PpiC"/>
</dbReference>
<comment type="caution">
    <text evidence="9">The sequence shown here is derived from an EMBL/GenBank/DDBJ whole genome shotgun (WGS) entry which is preliminary data.</text>
</comment>
<comment type="domain">
    <text evidence="7">The PPIase activity resides only in the second parvulin domain. The N-terminal region and the C-terminal tail are necessary and sufficient for the chaperone activity of SurA. The PPIase activity is dispensable for SurA to function as a chaperone. The N-terminal region and the C-terminal tail are also required for porin recognition.</text>
</comment>
<keyword evidence="6 7" id="KW-0413">Isomerase</keyword>
<comment type="subcellular location">
    <subcellularLocation>
        <location evidence="7">Periplasm</location>
    </subcellularLocation>
    <text evidence="7">Is capable of associating with the outer membrane.</text>
</comment>
<dbReference type="Proteomes" id="UP000218172">
    <property type="component" value="Unassembled WGS sequence"/>
</dbReference>
<dbReference type="AlphaFoldDB" id="A0A2A4MR12"/>
<dbReference type="GO" id="GO:0043165">
    <property type="term" value="P:Gram-negative-bacterium-type cell outer membrane assembly"/>
    <property type="evidence" value="ECO:0007669"/>
    <property type="project" value="InterPro"/>
</dbReference>
<keyword evidence="4 7" id="KW-0697">Rotamase</keyword>
<dbReference type="GO" id="GO:0006457">
    <property type="term" value="P:protein folding"/>
    <property type="evidence" value="ECO:0007669"/>
    <property type="project" value="UniProtKB-UniRule"/>
</dbReference>
<evidence type="ECO:0000313" key="10">
    <source>
        <dbReference type="Proteomes" id="UP000218172"/>
    </source>
</evidence>
<evidence type="ECO:0000256" key="7">
    <source>
        <dbReference type="HAMAP-Rule" id="MF_01183"/>
    </source>
</evidence>
<protein>
    <recommendedName>
        <fullName evidence="7">Chaperone SurA</fullName>
    </recommendedName>
    <alternativeName>
        <fullName evidence="7">Peptidyl-prolyl cis-trans isomerase SurA</fullName>
        <shortName evidence="7">PPIase SurA</shortName>
        <ecNumber evidence="7">5.2.1.8</ecNumber>
    </alternativeName>
    <alternativeName>
        <fullName evidence="7">Rotamase SurA</fullName>
    </alternativeName>
</protein>
<sequence>MAYSVLEIQTMRIKHSNSSGLSDSCLCYSRFNKLFITLTMAGMLLLSSTGYSQRILLDKVVAIVDEDVVLQSELDARLIDITRQAELSGQELPKAEDLRQDILDLLVVENLQMQFANRINIRFDDDTLNRVLGSMAEQSNMTFDDYIAALESNGVYRQTREQVRKEMTLRDLQRGVVNSRIAITDQEIENFLNSENGKEIMSADYLLDHLLIATSSADSPEQINEKLKYAAELVAQIEAEGNMGSTRIQTQNRSLFPVSSTEFGWRKKDQYPSLFADLLEDLDDGEIAGPIRAGNGFHIIQLVQKRGGTQQIVNQTHIRHIMLIPNEIRDEAQTIAALATMRQQIIDGESFSTLARQNSDDASSVVAGGDLDWINERGMPPEMEAVIEKLEINQLSEPFESETGWHIAEVMGRRESDLSLQYGRAQAENALRNRKFDLELENWMIEIREEAFVEFVE</sequence>
<dbReference type="SUPFAM" id="SSF54534">
    <property type="entry name" value="FKBP-like"/>
    <property type="match status" value="2"/>
</dbReference>
<evidence type="ECO:0000256" key="5">
    <source>
        <dbReference type="ARBA" id="ARBA00023186"/>
    </source>
</evidence>
<dbReference type="EMBL" id="NVQR01000044">
    <property type="protein sequence ID" value="PCH62154.1"/>
    <property type="molecule type" value="Genomic_DNA"/>
</dbReference>
<organism evidence="9 10">
    <name type="scientific">SAR86 cluster bacterium</name>
    <dbReference type="NCBI Taxonomy" id="2030880"/>
    <lineage>
        <taxon>Bacteria</taxon>
        <taxon>Pseudomonadati</taxon>
        <taxon>Pseudomonadota</taxon>
        <taxon>Gammaproteobacteria</taxon>
        <taxon>SAR86 cluster</taxon>
    </lineage>
</organism>
<dbReference type="InterPro" id="IPR023034">
    <property type="entry name" value="PPIase_SurA"/>
</dbReference>
<dbReference type="EC" id="5.2.1.8" evidence="7"/>
<feature type="domain" description="PpiC" evidence="8">
    <location>
        <begin position="202"/>
        <end position="304"/>
    </location>
</feature>
<evidence type="ECO:0000256" key="2">
    <source>
        <dbReference type="ARBA" id="ARBA00022737"/>
    </source>
</evidence>
<keyword evidence="3 7" id="KW-0574">Periplasm</keyword>
<evidence type="ECO:0000256" key="3">
    <source>
        <dbReference type="ARBA" id="ARBA00022764"/>
    </source>
</evidence>
<dbReference type="InterPro" id="IPR027304">
    <property type="entry name" value="Trigger_fact/SurA_dom_sf"/>
</dbReference>
<feature type="domain" description="PpiC" evidence="8">
    <location>
        <begin position="313"/>
        <end position="412"/>
    </location>
</feature>
<dbReference type="PANTHER" id="PTHR47637">
    <property type="entry name" value="CHAPERONE SURA"/>
    <property type="match status" value="1"/>
</dbReference>
<dbReference type="Gene3D" id="1.10.4030.10">
    <property type="entry name" value="Porin chaperone SurA, peptide-binding domain"/>
    <property type="match status" value="1"/>
</dbReference>
<dbReference type="GO" id="GO:0042277">
    <property type="term" value="F:peptide binding"/>
    <property type="evidence" value="ECO:0007669"/>
    <property type="project" value="InterPro"/>
</dbReference>
<dbReference type="Pfam" id="PF00639">
    <property type="entry name" value="Rotamase"/>
    <property type="match status" value="2"/>
</dbReference>
<evidence type="ECO:0000256" key="4">
    <source>
        <dbReference type="ARBA" id="ARBA00023110"/>
    </source>
</evidence>
<proteinExistence type="inferred from homology"/>
<dbReference type="PROSITE" id="PS50198">
    <property type="entry name" value="PPIC_PPIASE_2"/>
    <property type="match status" value="2"/>
</dbReference>
<reference evidence="10" key="1">
    <citation type="submission" date="2017-08" db="EMBL/GenBank/DDBJ databases">
        <title>A dynamic microbial community with high functional redundancy inhabits the cold, oxic subseafloor aquifer.</title>
        <authorList>
            <person name="Tully B.J."/>
            <person name="Wheat C.G."/>
            <person name="Glazer B.T."/>
            <person name="Huber J.A."/>
        </authorList>
    </citation>
    <scope>NUCLEOTIDE SEQUENCE [LARGE SCALE GENOMIC DNA]</scope>
</reference>
<evidence type="ECO:0000256" key="1">
    <source>
        <dbReference type="ARBA" id="ARBA00022729"/>
    </source>
</evidence>
<keyword evidence="1 7" id="KW-0732">Signal</keyword>
<dbReference type="HAMAP" id="MF_01183">
    <property type="entry name" value="Chaperone_SurA"/>
    <property type="match status" value="1"/>
</dbReference>
<dbReference type="GO" id="GO:0030288">
    <property type="term" value="C:outer membrane-bounded periplasmic space"/>
    <property type="evidence" value="ECO:0007669"/>
    <property type="project" value="InterPro"/>
</dbReference>